<proteinExistence type="predicted"/>
<keyword evidence="2" id="KW-0808">Transferase</keyword>
<gene>
    <name evidence="7" type="ORF">ACFO5X_18070</name>
</gene>
<dbReference type="Gene3D" id="1.50.10.10">
    <property type="match status" value="1"/>
</dbReference>
<name>A0ABV9KLJ4_9RHOB</name>
<keyword evidence="3" id="KW-1133">Transmembrane helix</keyword>
<dbReference type="PANTHER" id="PTHR37469:SF2">
    <property type="entry name" value="CELLOBIONIC ACID PHOSPHORYLASE"/>
    <property type="match status" value="1"/>
</dbReference>
<dbReference type="EMBL" id="JBHSGI010000024">
    <property type="protein sequence ID" value="MFC4670476.1"/>
    <property type="molecule type" value="Genomic_DNA"/>
</dbReference>
<dbReference type="RefSeq" id="WP_380719506.1">
    <property type="nucleotide sequence ID" value="NZ_JBHSGI010000024.1"/>
</dbReference>
<evidence type="ECO:0000256" key="3">
    <source>
        <dbReference type="SAM" id="Phobius"/>
    </source>
</evidence>
<dbReference type="Pfam" id="PF06165">
    <property type="entry name" value="GH94_b-supersand"/>
    <property type="match status" value="2"/>
</dbReference>
<dbReference type="CDD" id="cd11756">
    <property type="entry name" value="GH94N_ChvB_NdvB_1_like"/>
    <property type="match status" value="1"/>
</dbReference>
<evidence type="ECO:0000313" key="7">
    <source>
        <dbReference type="EMBL" id="MFC4670476.1"/>
    </source>
</evidence>
<keyword evidence="1" id="KW-0328">Glycosyltransferase</keyword>
<feature type="domain" description="Glycoamylase-like" evidence="5">
    <location>
        <begin position="1269"/>
        <end position="1475"/>
    </location>
</feature>
<dbReference type="Pfam" id="PF17167">
    <property type="entry name" value="Glyco_hydro_94"/>
    <property type="match status" value="1"/>
</dbReference>
<dbReference type="InterPro" id="IPR037018">
    <property type="entry name" value="GH65_N"/>
</dbReference>
<dbReference type="Gene3D" id="2.70.98.40">
    <property type="entry name" value="Glycoside hydrolase, family 65, N-terminal domain"/>
    <property type="match status" value="2"/>
</dbReference>
<dbReference type="CDD" id="cd11753">
    <property type="entry name" value="GH94N_ChvB_NdvB_2_like"/>
    <property type="match status" value="1"/>
</dbReference>
<keyword evidence="8" id="KW-1185">Reference proteome</keyword>
<evidence type="ECO:0000259" key="5">
    <source>
        <dbReference type="Pfam" id="PF10091"/>
    </source>
</evidence>
<reference evidence="8" key="1">
    <citation type="journal article" date="2019" name="Int. J. Syst. Evol. Microbiol.">
        <title>The Global Catalogue of Microorganisms (GCM) 10K type strain sequencing project: providing services to taxonomists for standard genome sequencing and annotation.</title>
        <authorList>
            <consortium name="The Broad Institute Genomics Platform"/>
            <consortium name="The Broad Institute Genome Sequencing Center for Infectious Disease"/>
            <person name="Wu L."/>
            <person name="Ma J."/>
        </authorList>
    </citation>
    <scope>NUCLEOTIDE SEQUENCE [LARGE SCALE GENOMIC DNA]</scope>
    <source>
        <strain evidence="8">CGMCC 4.7283</strain>
    </source>
</reference>
<dbReference type="Proteomes" id="UP001595973">
    <property type="component" value="Unassembled WGS sequence"/>
</dbReference>
<dbReference type="InterPro" id="IPR033432">
    <property type="entry name" value="GH94_catalytic"/>
</dbReference>
<dbReference type="InterPro" id="IPR019282">
    <property type="entry name" value="Glycoamylase-like_cons_dom"/>
</dbReference>
<dbReference type="InterPro" id="IPR037820">
    <property type="entry name" value="GH94N_NdvB"/>
</dbReference>
<dbReference type="InterPro" id="IPR052047">
    <property type="entry name" value="GH94_Enzymes"/>
</dbReference>
<feature type="domain" description="Glycosyl hydrolase 94 supersandwich" evidence="4">
    <location>
        <begin position="2023"/>
        <end position="2280"/>
    </location>
</feature>
<keyword evidence="3" id="KW-0812">Transmembrane</keyword>
<feature type="domain" description="Glycosyl hydrolase 94 catalytic" evidence="6">
    <location>
        <begin position="2305"/>
        <end position="2729"/>
    </location>
</feature>
<dbReference type="SUPFAM" id="SSF48208">
    <property type="entry name" value="Six-hairpin glycosidases"/>
    <property type="match status" value="1"/>
</dbReference>
<accession>A0ABV9KLJ4</accession>
<comment type="caution">
    <text evidence="7">The sequence shown here is derived from an EMBL/GenBank/DDBJ whole genome shotgun (WGS) entry which is preliminary data.</text>
</comment>
<dbReference type="SMART" id="SM01068">
    <property type="entry name" value="CBM_X"/>
    <property type="match status" value="2"/>
</dbReference>
<dbReference type="Gene3D" id="2.60.420.10">
    <property type="entry name" value="Maltose phosphorylase, domain 3"/>
    <property type="match status" value="1"/>
</dbReference>
<dbReference type="InterPro" id="IPR010383">
    <property type="entry name" value="Glyco_hydrolase_94_b-supersand"/>
</dbReference>
<dbReference type="InterPro" id="IPR012341">
    <property type="entry name" value="6hp_glycosidase-like_sf"/>
</dbReference>
<evidence type="ECO:0000259" key="4">
    <source>
        <dbReference type="Pfam" id="PF06165"/>
    </source>
</evidence>
<evidence type="ECO:0000259" key="6">
    <source>
        <dbReference type="Pfam" id="PF17167"/>
    </source>
</evidence>
<protein>
    <submittedName>
        <fullName evidence="7">GH36-type glycosyl hydrolase domain-containing protein</fullName>
    </submittedName>
</protein>
<feature type="domain" description="Glycosyl hydrolase 94 supersandwich" evidence="4">
    <location>
        <begin position="1520"/>
        <end position="1793"/>
    </location>
</feature>
<evidence type="ECO:0000256" key="2">
    <source>
        <dbReference type="ARBA" id="ARBA00022679"/>
    </source>
</evidence>
<dbReference type="InterPro" id="IPR008928">
    <property type="entry name" value="6-hairpin_glycosidase_sf"/>
</dbReference>
<organism evidence="7 8">
    <name type="scientific">Seohaeicola nanhaiensis</name>
    <dbReference type="NCBI Taxonomy" id="1387282"/>
    <lineage>
        <taxon>Bacteria</taxon>
        <taxon>Pseudomonadati</taxon>
        <taxon>Pseudomonadota</taxon>
        <taxon>Alphaproteobacteria</taxon>
        <taxon>Rhodobacterales</taxon>
        <taxon>Roseobacteraceae</taxon>
        <taxon>Seohaeicola</taxon>
    </lineage>
</organism>
<sequence length="2800" mass="309125">MDDLRHSNENTSDEPIRPALGELSFFAVGAEIASGETKFDDAFLSSPYRQRLRLSRIALRQNYLVTARAAREGAVITPAAEWLLDNHHIVDENFRLLEEGMSGKFIRSLPHTNTQSGAVPDVVPLVWRYVALSNAEVDQASFTALVEGFQSIRDLKIGELWALPSMLRYVLLENLRRVSDRVAQSRNERAEANRLADHILRDDQNPKSWERDRAVSDTMAAQLLYRLRDGASAADRGLAWLDRQLAARGTDSAQIILAEHARQSAANVIAGNVIRSLKTLGDINWADWFETVSRVDRLLRQDADFARLDRSTRNDYRNTVERIASRSDFSELDVARKALELADDQGPGLLLTGARVPDLEAACGYRAGVGVRFLRAWRKLGWMGIFGPALALTVLIGLLMANAVPGTLPKAAIWLLFLPALLSASEAAMGIVHLVAAWLAPPRRLPAFDYSDGIPAEARTLVVIPGLIDNFDAVDDLAETLELHYLANPDGAVDFALLTDWVDSTAEISATDRKVLAYAQSAIDRLAAKYAHVGRRFYLLHRSRLWNPGQGVWMGWERKRGKLSELNALLLGSAETTFMETGPRPPEGVRYVITLDSDTRLPRGTVAALVGKMMHPANRPVADPETGIVRSGHAIIQPRITASLTTANEASIFQRIFSVGRGMDPYVFTVSDLYQDLLDEGSFAGKGIYDVAAFEAAMAGRFPENLVLSHDLLEGSLARAALASDVQVVEDFPIRYDIDAARQHRWVRGDWQLLPYILDLRNGVPALGRLKMVDNLRRSLVAPSWIAASVAGWVVLAAGPALHWQALLLVTLFFMPIMNLQSGLVPRHPGVSALRHLGRVGADLAGHLAETGLRVVFIAHQAVSMVDAILRTLWRVYVSRRNLLEWRTAQEVHTRASGDWQAWWDRMILSPTIGVAALGLTLWANPGNLPLAAVFSLAWVAAPAVAQWVSRPLETADRLDLAPADRDTLRRVARTTWRFFETFVTEQTNHLPPDNFQDTPEPKLAERTSPTNVGLYLLAVLTARDMGWTGLRPAIARIERTLDAMDQLERFRGHFYNWYDTRDMRVLEPRYISSVDSGNLAGHLIVVSSALREWAANPAVHQYGSMEGIGDTLAALTGALAATPNDRRILRPLRRRLDALIEGFASSHRNYIREPQLAPVRALNLVVIAADIVRLADDLHAEAARAETAEVQWWAKALQRNCEELIGDVEASSEPLPELSRRVSRLAERARRIAFEMDFRLLMNPEKRLLSIGYRVSAQELDESCYDLLASEARLASLFAIAKGDLPTEHWMRLGRPVTTIGTQAALLSWSGSMFEYLMPPLVMHERTGGILDASNRMAVARQIQDGRRLGRPWGVSESAFNARDREMNYQYHAFGSPELALKRMFEDEYVVAPYATLLAAQVQPSQAVTNLRKLDGLGAFGPYGYYDAVDFTAARLPEGQRHAVVRNVMAHHHGMSIAAIGNAVLDGIHRRRFHDDEVIRAAELLLQEKAPREVVPVTRAEGQECLARDTAYDDMSLGTSTDPATDRRILALLSNGTLSAHLASTGSGSLRLGEIAITRWRPDTAVDHGGTFLFLRDVADGRWWSATTSPRRAAGETARAVFSDHKAEFFKTVGDIETRMDVIVASDATAEGRRLTITNSGTEPRTIEVTSYGEIVLDREDADQAHTAFSRMFVRTEIRDGGSIITARRRPRGAGGRTLYMAHLLAGRADHRSDQAETDRRKFLGRGRDLAHAAAFDEGASLTGTDGFTLDPVFSIRRKLTIPSGKHAALTFWTIASESEEQLDQVIRHFRNEAAFEHEARMAWTMSQVQLRHAGTKPSEAALFRTVAAALIWPDRRLGVQDDDLRASLGPQSDLWPMGISGDRPILLLRTDDEADMPILRKALRMAEYFRLHGLTADLVILNDRKSSYAEDLQTGIQAMVDLAARASHVDAAHRHVHVVKREGLSDASYQTLLAAARIVLHTRNGKISEQLARLEPAERAPEPVFRLLPAPSRSTPRVAPRFPDEAFLFWNGLGGFSQDGREYVVRMRHEERTPHPWINVIARSDFGFHVSAGGAAYTWSVNSRDHQLTPWSNDPVTNRPGEAILIRNVDTGAVISPFAALSDDPIALHEARHGLGYSRFRVWTDWVEAEALMTLADGAPARLTQIKVCNRGSAPLRLEVVSFAELVLGNNRARTAPMIRVTHDAERNALIARNPFSTDFAGRCTVLSANRPLSRTCTSRLDFLGRGGRLAAPEALAHWPEASGTEGDPCLAARTDISVAAGGEETVTFILSDSDTKDMNVVLQNALDPDAVNQAKAAAEAEWVDFLGCLQVSTPDPAFDLMINTWLPYQSLACRIRGRTAFYQASGAYGFRDQLQDTSAWILQDPALARAQLLTAASRQFTEGDVQHWWLPGSGAGVRTMISDDPVWLAHLTARYVGATGDKAVLDDMVPFLTGPALEPGQHDAFFVPTLSGTEAPLWDHCALALDLVIKRTGANGMPLFLTGDWNDGMNRVGEEGRGESVWLAWFLLDTLDAMIPLAKARKDTAHVSAWRLHRKALVDGIETAGWDGEWYRRGFYDDGTPLGSKDSAECRIDSIAQSWATISGAGDADRASRALDSVMAHLADDEAGIVRLFTPPFDKTEKEPGYIKAYPPGVRENGGQYTHAATWLAYALGRAGRGTDALRVFGMLNPVNHATTRDTADRYRVEPYVVAADIYGAGDKTGRGGWTWYTGSAGWLYRAGVEGILGLSLEEGDRLRVKPALPDGWTGFTASLQRNGTRIAIEVRRRGDGVAVLVDGIEADDGVVWLDARQAREREPG</sequence>
<dbReference type="GO" id="GO:0016787">
    <property type="term" value="F:hydrolase activity"/>
    <property type="evidence" value="ECO:0007669"/>
    <property type="project" value="UniProtKB-KW"/>
</dbReference>
<feature type="transmembrane region" description="Helical" evidence="3">
    <location>
        <begin position="413"/>
        <end position="440"/>
    </location>
</feature>
<keyword evidence="7" id="KW-0378">Hydrolase</keyword>
<dbReference type="InterPro" id="IPR037824">
    <property type="entry name" value="GH94N_2_NdvB"/>
</dbReference>
<dbReference type="Pfam" id="PF10091">
    <property type="entry name" value="Glycoamylase"/>
    <property type="match status" value="1"/>
</dbReference>
<feature type="transmembrane region" description="Helical" evidence="3">
    <location>
        <begin position="380"/>
        <end position="401"/>
    </location>
</feature>
<dbReference type="InterPro" id="IPR011013">
    <property type="entry name" value="Gal_mutarotase_sf_dom"/>
</dbReference>
<dbReference type="SUPFAM" id="SSF74650">
    <property type="entry name" value="Galactose mutarotase-like"/>
    <property type="match status" value="2"/>
</dbReference>
<evidence type="ECO:0000256" key="1">
    <source>
        <dbReference type="ARBA" id="ARBA00022676"/>
    </source>
</evidence>
<dbReference type="PANTHER" id="PTHR37469">
    <property type="entry name" value="CELLOBIONIC ACID PHOSPHORYLASE-RELATED"/>
    <property type="match status" value="1"/>
</dbReference>
<dbReference type="Gene3D" id="1.50.10.140">
    <property type="match status" value="1"/>
</dbReference>
<keyword evidence="3" id="KW-0472">Membrane</keyword>
<evidence type="ECO:0000313" key="8">
    <source>
        <dbReference type="Proteomes" id="UP001595973"/>
    </source>
</evidence>